<feature type="region of interest" description="Disordered" evidence="4">
    <location>
        <begin position="1"/>
        <end position="183"/>
    </location>
</feature>
<feature type="repeat" description="WD" evidence="3">
    <location>
        <begin position="687"/>
        <end position="726"/>
    </location>
</feature>
<feature type="compositionally biased region" description="Low complexity" evidence="4">
    <location>
        <begin position="100"/>
        <end position="120"/>
    </location>
</feature>
<evidence type="ECO:0000256" key="4">
    <source>
        <dbReference type="SAM" id="MobiDB-lite"/>
    </source>
</evidence>
<dbReference type="PANTHER" id="PTHR47438:SF1">
    <property type="entry name" value="PHOSPHATE METABOLISM PROTEIN 8-RELATED"/>
    <property type="match status" value="1"/>
</dbReference>
<feature type="compositionally biased region" description="Polar residues" evidence="4">
    <location>
        <begin position="9"/>
        <end position="18"/>
    </location>
</feature>
<evidence type="ECO:0000313" key="5">
    <source>
        <dbReference type="EMBL" id="KAL0958961.1"/>
    </source>
</evidence>
<sequence>MATSIPRPSRQSTGSTAGSIPRRLSSGTTLTTTNLKPRSSLDLPRGPSINRVLSTKTSTNGRAPPPKKVADDTGDSTSSNGTSTPARPHPHIRSDLGPIPLSLDLLTASTPSPPTASSSPRKPPLKSTTPLATPPRLRASTSGSAAPSPRATSQRTPARKPSVPGSLRALAANGRSPGAASSLSRSTSLSSVASSHVASPAVDLSASFHSQESSSDAFPWDTNASVAMSSVMSISRFGDDDVTVDMVTDPGDADQDEEFTAALEHVGTLHATRLASYRRILERTQASAAAQLHALQAEVAMLKANARSGQQTAGAELSFGFDGEECTCGARSRSKGYWSAYRYASAADLADDEADARALSKALGAGHTNGTNGTVNGKSKAKRRSGDDVDEAAVRRAMRSLGRKDRSRIAGVILESLHPGDIPLQVLLLQKYARATFDVLGHLAPALALRVLVAVVEGSKSVYASYGNAGDVTAYAGGLSVEALGDLAPPVLLDKETGKLRQNTIRDEEVWGGARQKRVDIARLRAGVRRLLALETVSKKWQALIHHPAIWRYLCVRITADDPVPLTYASFGGGAPRQGWQALYKSLHHRETNFAHGLPQSIRFLPGHTGFCTTLLLRGKRLISGSYDETIRFWDITTGEIKKCIQVKKPVSCVDWLAEEEVFVVGFHDVGRVQLYSSLTYTPLQQLAGHLNGIRAVALSSKNLVSAGADKALVCWDWRAGTKIVRFGQQTTINVGVQIVGSGAGGGAGADGERVVSVTIDGIVRVFSIERREMISQFKLSDLGAGDPVLSAKLWNVGRAPDNMLQWFAAKGTQMTCATKSIIMHLQWQEVESEVQTTSPVATKQTIGLSPGGAVSPNALSPTTPSLLRPAALRRTSSTTSKPPASNRNSVLLEPGTPSPAPTTANGGSSAASASGSRQIRSRTVSSLARSVSGTPATPPSIQRRISLNTTNVGPSGMTTPARSGPGSTASKGRLSVVTPRTPATPISPSPRTGTPSFNFSATKGRDEGLSKSAKGFSVRYGRAAVLTAPPRIVGVVETPDVAVGAVDPRKRRVITATRFSSRAGADRRIFVSTHQDQDEPDWLSSDDENEDSDNSDAEDTLSLNAKRHKASKRSASPRVDIDTDVTPLSGAWETLSGSLSETFGLNGAAGGVRGLLGRLPDKFAGLATPEKNPMSMQLSHEEVVVGCADGTIYVMNFMGYEYQRERPVEEEHPSKDERNSDIEAEYESSDEAGASDGELVMDGTTQDGK</sequence>
<dbReference type="InterPro" id="IPR036047">
    <property type="entry name" value="F-box-like_dom_sf"/>
</dbReference>
<dbReference type="InterPro" id="IPR015943">
    <property type="entry name" value="WD40/YVTN_repeat-like_dom_sf"/>
</dbReference>
<dbReference type="Gene3D" id="2.130.10.10">
    <property type="entry name" value="YVTN repeat-like/Quinoprotein amine dehydrogenase"/>
    <property type="match status" value="1"/>
</dbReference>
<feature type="compositionally biased region" description="Polar residues" evidence="4">
    <location>
        <begin position="985"/>
        <end position="1002"/>
    </location>
</feature>
<organism evidence="5 6">
    <name type="scientific">Hohenbuehelia grisea</name>
    <dbReference type="NCBI Taxonomy" id="104357"/>
    <lineage>
        <taxon>Eukaryota</taxon>
        <taxon>Fungi</taxon>
        <taxon>Dikarya</taxon>
        <taxon>Basidiomycota</taxon>
        <taxon>Agaricomycotina</taxon>
        <taxon>Agaricomycetes</taxon>
        <taxon>Agaricomycetidae</taxon>
        <taxon>Agaricales</taxon>
        <taxon>Pleurotineae</taxon>
        <taxon>Pleurotaceae</taxon>
        <taxon>Hohenbuehelia</taxon>
    </lineage>
</organism>
<comment type="caution">
    <text evidence="5">The sequence shown here is derived from an EMBL/GenBank/DDBJ whole genome shotgun (WGS) entry which is preliminary data.</text>
</comment>
<evidence type="ECO:0000256" key="1">
    <source>
        <dbReference type="ARBA" id="ARBA00022574"/>
    </source>
</evidence>
<dbReference type="PROSITE" id="PS00678">
    <property type="entry name" value="WD_REPEATS_1"/>
    <property type="match status" value="1"/>
</dbReference>
<dbReference type="InterPro" id="IPR019775">
    <property type="entry name" value="WD40_repeat_CS"/>
</dbReference>
<keyword evidence="1 3" id="KW-0853">WD repeat</keyword>
<feature type="region of interest" description="Disordered" evidence="4">
    <location>
        <begin position="1070"/>
        <end position="1122"/>
    </location>
</feature>
<proteinExistence type="predicted"/>
<feature type="compositionally biased region" description="Polar residues" evidence="4">
    <location>
        <begin position="837"/>
        <end position="848"/>
    </location>
</feature>
<feature type="compositionally biased region" description="Low complexity" evidence="4">
    <location>
        <begin position="75"/>
        <end position="84"/>
    </location>
</feature>
<dbReference type="PROSITE" id="PS50294">
    <property type="entry name" value="WD_REPEATS_REGION"/>
    <property type="match status" value="1"/>
</dbReference>
<keyword evidence="6" id="KW-1185">Reference proteome</keyword>
<keyword evidence="2" id="KW-0677">Repeat</keyword>
<feature type="compositionally biased region" description="Polar residues" evidence="4">
    <location>
        <begin position="918"/>
        <end position="971"/>
    </location>
</feature>
<feature type="region of interest" description="Disordered" evidence="4">
    <location>
        <begin position="365"/>
        <end position="389"/>
    </location>
</feature>
<dbReference type="SMART" id="SM00320">
    <property type="entry name" value="WD40"/>
    <property type="match status" value="3"/>
</dbReference>
<dbReference type="SUPFAM" id="SSF50978">
    <property type="entry name" value="WD40 repeat-like"/>
    <property type="match status" value="1"/>
</dbReference>
<feature type="region of interest" description="Disordered" evidence="4">
    <location>
        <begin position="1206"/>
        <end position="1250"/>
    </location>
</feature>
<evidence type="ECO:0000256" key="3">
    <source>
        <dbReference type="PROSITE-ProRule" id="PRU00221"/>
    </source>
</evidence>
<dbReference type="SUPFAM" id="SSF81383">
    <property type="entry name" value="F-box domain"/>
    <property type="match status" value="1"/>
</dbReference>
<dbReference type="InterPro" id="IPR036322">
    <property type="entry name" value="WD40_repeat_dom_sf"/>
</dbReference>
<dbReference type="InterPro" id="IPR001680">
    <property type="entry name" value="WD40_rpt"/>
</dbReference>
<feature type="compositionally biased region" description="Low complexity" evidence="4">
    <location>
        <begin position="174"/>
        <end position="183"/>
    </location>
</feature>
<dbReference type="EMBL" id="JASNQZ010000003">
    <property type="protein sequence ID" value="KAL0958961.1"/>
    <property type="molecule type" value="Genomic_DNA"/>
</dbReference>
<dbReference type="Pfam" id="PF00400">
    <property type="entry name" value="WD40"/>
    <property type="match status" value="2"/>
</dbReference>
<dbReference type="InterPro" id="IPR052791">
    <property type="entry name" value="SSM1_domain"/>
</dbReference>
<dbReference type="Proteomes" id="UP001556367">
    <property type="component" value="Unassembled WGS sequence"/>
</dbReference>
<feature type="compositionally biased region" description="Low complexity" evidence="4">
    <location>
        <begin position="907"/>
        <end position="917"/>
    </location>
</feature>
<reference evidence="6" key="1">
    <citation type="submission" date="2024-06" db="EMBL/GenBank/DDBJ databases">
        <title>Multi-omics analyses provide insights into the biosynthesis of the anticancer antibiotic pleurotin in Hohenbuehelia grisea.</title>
        <authorList>
            <person name="Weaver J.A."/>
            <person name="Alberti F."/>
        </authorList>
    </citation>
    <scope>NUCLEOTIDE SEQUENCE [LARGE SCALE GENOMIC DNA]</scope>
    <source>
        <strain evidence="6">T-177</strain>
    </source>
</reference>
<feature type="compositionally biased region" description="Low complexity" evidence="4">
    <location>
        <begin position="365"/>
        <end position="377"/>
    </location>
</feature>
<feature type="compositionally biased region" description="Polar residues" evidence="4">
    <location>
        <begin position="51"/>
        <end position="61"/>
    </location>
</feature>
<evidence type="ECO:0000313" key="6">
    <source>
        <dbReference type="Proteomes" id="UP001556367"/>
    </source>
</evidence>
<feature type="compositionally biased region" description="Polar residues" evidence="4">
    <location>
        <begin position="875"/>
        <end position="890"/>
    </location>
</feature>
<gene>
    <name evidence="5" type="ORF">HGRIS_014273</name>
</gene>
<feature type="compositionally biased region" description="Low complexity" evidence="4">
    <location>
        <begin position="22"/>
        <end position="38"/>
    </location>
</feature>
<accession>A0ABR3JV23</accession>
<evidence type="ECO:0000256" key="2">
    <source>
        <dbReference type="ARBA" id="ARBA00022737"/>
    </source>
</evidence>
<name>A0ABR3JV23_9AGAR</name>
<feature type="region of interest" description="Disordered" evidence="4">
    <location>
        <begin position="837"/>
        <end position="1010"/>
    </location>
</feature>
<feature type="compositionally biased region" description="Polar residues" evidence="4">
    <location>
        <begin position="139"/>
        <end position="156"/>
    </location>
</feature>
<feature type="repeat" description="WD" evidence="3">
    <location>
        <begin position="605"/>
        <end position="644"/>
    </location>
</feature>
<protein>
    <submittedName>
        <fullName evidence="5">Uncharacterized protein</fullName>
    </submittedName>
</protein>
<dbReference type="PROSITE" id="PS50082">
    <property type="entry name" value="WD_REPEATS_2"/>
    <property type="match status" value="2"/>
</dbReference>
<dbReference type="PANTHER" id="PTHR47438">
    <property type="entry name" value="PHOSPHATE METABOLISM PROTEIN 8-RELATED"/>
    <property type="match status" value="1"/>
</dbReference>
<feature type="compositionally biased region" description="Acidic residues" evidence="4">
    <location>
        <begin position="1079"/>
        <end position="1100"/>
    </location>
</feature>
<feature type="compositionally biased region" description="Basic and acidic residues" evidence="4">
    <location>
        <begin position="1206"/>
        <end position="1222"/>
    </location>
</feature>